<proteinExistence type="predicted"/>
<dbReference type="PANTHER" id="PTHR43606:SF2">
    <property type="entry name" value="ALKALINE PHOSPHATASE FAMILY PROTEIN (AFU_ORTHOLOGUE AFUA_5G03860)"/>
    <property type="match status" value="1"/>
</dbReference>
<dbReference type="Gene3D" id="3.60.21.70">
    <property type="entry name" value="PhoD-like phosphatase"/>
    <property type="match status" value="1"/>
</dbReference>
<evidence type="ECO:0000313" key="4">
    <source>
        <dbReference type="Proteomes" id="UP000076234"/>
    </source>
</evidence>
<dbReference type="EMBL" id="CP013342">
    <property type="protein sequence ID" value="AMU94390.1"/>
    <property type="molecule type" value="Genomic_DNA"/>
</dbReference>
<dbReference type="Pfam" id="PF09423">
    <property type="entry name" value="PhoD"/>
    <property type="match status" value="1"/>
</dbReference>
<dbReference type="InterPro" id="IPR052900">
    <property type="entry name" value="Phospholipid_Metab_Enz"/>
</dbReference>
<dbReference type="InterPro" id="IPR038607">
    <property type="entry name" value="PhoD-like_sf"/>
</dbReference>
<gene>
    <name evidence="3" type="ORF">AOA14_07190</name>
</gene>
<dbReference type="RefSeq" id="WP_062901282.1">
    <property type="nucleotide sequence ID" value="NZ_CP013342.1"/>
</dbReference>
<evidence type="ECO:0000313" key="3">
    <source>
        <dbReference type="EMBL" id="AMU94390.1"/>
    </source>
</evidence>
<dbReference type="SUPFAM" id="SSF56300">
    <property type="entry name" value="Metallo-dependent phosphatases"/>
    <property type="match status" value="1"/>
</dbReference>
<accession>A0A142VX52</accession>
<dbReference type="PANTHER" id="PTHR43606">
    <property type="entry name" value="PHOSPHATASE, PUTATIVE (AFU_ORTHOLOGUE AFUA_6G08710)-RELATED"/>
    <property type="match status" value="1"/>
</dbReference>
<reference evidence="4" key="1">
    <citation type="submission" date="2015-11" db="EMBL/GenBank/DDBJ databases">
        <title>Complete genome sequence of a polyethylene glycol-degrading strain Sphingopyxis terrae strain 203-1 (NBRC 15098).</title>
        <authorList>
            <person name="Yoshiyuki O."/>
            <person name="Shouta N."/>
            <person name="Nagata Y."/>
            <person name="Numata M."/>
            <person name="Tsuchikane K."/>
            <person name="Hosoyama A."/>
            <person name="Yamazoe A."/>
            <person name="Tsuda M."/>
            <person name="Fujita N."/>
            <person name="Kawai F."/>
        </authorList>
    </citation>
    <scope>NUCLEOTIDE SEQUENCE [LARGE SCALE GENOMIC DNA]</scope>
    <source>
        <strain evidence="4">203-1</strain>
    </source>
</reference>
<feature type="domain" description="Phospholipase D N-terminal" evidence="2">
    <location>
        <begin position="41"/>
        <end position="130"/>
    </location>
</feature>
<dbReference type="Proteomes" id="UP000076234">
    <property type="component" value="Chromosome"/>
</dbReference>
<dbReference type="Gene3D" id="2.60.40.380">
    <property type="entry name" value="Purple acid phosphatase-like, N-terminal"/>
    <property type="match status" value="1"/>
</dbReference>
<evidence type="ECO:0000259" key="1">
    <source>
        <dbReference type="Pfam" id="PF09423"/>
    </source>
</evidence>
<evidence type="ECO:0000259" key="2">
    <source>
        <dbReference type="Pfam" id="PF16655"/>
    </source>
</evidence>
<dbReference type="STRING" id="1219058.AOA14_07190"/>
<dbReference type="AlphaFoldDB" id="A0A142VX52"/>
<dbReference type="Pfam" id="PF16655">
    <property type="entry name" value="PhoD_N"/>
    <property type="match status" value="1"/>
</dbReference>
<sequence>MDRRKFMAGAASIGISGIWASRLSAAPSQMAWREDRRLFPQGVASGDPDEHSIVLWTRRPFDAGDRHELTVEVALDPDFRRVVAAARTPALAAADWTCRALVGGLSPATVYWYRFADESGAGSRIGRTITAPRASDQRPVRFAFVSCNSVNEGAQNAYARMIWEDERAAADRKLGFVLHLGDFIYEVVEYPEETPHRYSRTVYDLGHIPDARKVGNFYVPTNLAGYRHVYRAHIDDPDIQDARAYLPFVCMGDNHEFSWQGWQSFIKYGATVEPAQPLRVAANQAWWEYIPSRVRKASGAALEQFSPPAVEKAAIDTFDDDGFGTEINNRIAVGSMTTYRALRYGKHVDLILTDLHSYKAADPTDRPEAAALDSGDYPVIPQEWLEIVDGGRDYAGGKPPAIIAIGDRSIPNYRKDEPAHTVLGREQKAWLKARLTQSTATWKIWGATNGTLDMRTDPQNLPEGLVKDRWPGRDYGTFGGGDMSGAFAERAEIYDLVRDAKIPGFVTVSGDRHSFWAGYAAPALPPAEFAPVGLSFITGSISAPGLGEAAEFFKESALRPLYVRKVEGAPPEHTINLTIKRGVRAALEYAANGDIEAARALTNPDVAPHLEFVDMAGHGYAVVSAGPDTIETEFVCIVRPIARAKTADGGPLRYRVSHHAQMWQPGAQPRLEQRIVEGDAKLSI</sequence>
<organism evidence="3 4">
    <name type="scientific">Sphingopyxis terrae subsp. terrae NBRC 15098</name>
    <dbReference type="NCBI Taxonomy" id="1219058"/>
    <lineage>
        <taxon>Bacteria</taxon>
        <taxon>Pseudomonadati</taxon>
        <taxon>Pseudomonadota</taxon>
        <taxon>Alphaproteobacteria</taxon>
        <taxon>Sphingomonadales</taxon>
        <taxon>Sphingomonadaceae</taxon>
        <taxon>Sphingopyxis</taxon>
    </lineage>
</organism>
<protein>
    <submittedName>
        <fullName evidence="3">Phosphodiesterase</fullName>
    </submittedName>
</protein>
<dbReference type="KEGG" id="ster:AOA14_07190"/>
<dbReference type="InterPro" id="IPR018946">
    <property type="entry name" value="PhoD-like_MPP"/>
</dbReference>
<name>A0A142VX52_9SPHN</name>
<reference evidence="3 4" key="2">
    <citation type="journal article" date="2016" name="Genome Announc.">
        <title>Complete Genome Sequence of Sphingopyxis terrae Strain 203-1 (NBRC 111660), a Polyethylene Glycol Degrader.</title>
        <authorList>
            <person name="Ohtsubo Y."/>
            <person name="Nonoyama S."/>
            <person name="Nagata Y."/>
            <person name="Numata M."/>
            <person name="Tsuchikane K."/>
            <person name="Hosoyama A."/>
            <person name="Yamazoe A."/>
            <person name="Tsuda M."/>
            <person name="Fujita N."/>
            <person name="Kawai F."/>
        </authorList>
    </citation>
    <scope>NUCLEOTIDE SEQUENCE [LARGE SCALE GENOMIC DNA]</scope>
    <source>
        <strain evidence="3 4">203-1</strain>
    </source>
</reference>
<feature type="domain" description="PhoD-like phosphatase metallophosphatase" evidence="1">
    <location>
        <begin position="142"/>
        <end position="556"/>
    </location>
</feature>
<dbReference type="InterPro" id="IPR032093">
    <property type="entry name" value="PhoD_N"/>
</dbReference>
<dbReference type="InterPro" id="IPR029052">
    <property type="entry name" value="Metallo-depent_PP-like"/>
</dbReference>